<dbReference type="EMBL" id="JWTK01000002">
    <property type="protein sequence ID" value="OJH49711.1"/>
    <property type="molecule type" value="Genomic_DNA"/>
</dbReference>
<sequence>MLVENNVLKLSNSSVSLIIEDSVSRSVSSNPKAINDKIYVHVFPAKNSIHAPSEDYYQDTIDGSERFEDFGINVMW</sequence>
<reference evidence="3" key="3">
    <citation type="submission" date="2017-04" db="EMBL/GenBank/DDBJ databases">
        <authorList>
            <person name="Afonso C.L."/>
            <person name="Miller P.J."/>
            <person name="Scott M.A."/>
            <person name="Spackman E."/>
            <person name="Goraichik I."/>
            <person name="Dimitrov K.M."/>
            <person name="Suarez D.L."/>
            <person name="Swayne D.E."/>
        </authorList>
    </citation>
    <scope>NUCLEOTIDE SEQUENCE [LARGE SCALE GENOMIC DNA]</scope>
    <source>
        <strain evidence="3">FDF-1</strain>
    </source>
</reference>
<name>A0A1L9C5F2_9EURY</name>
<dbReference type="Proteomes" id="UP000193969">
    <property type="component" value="Unassembled WGS sequence"/>
</dbReference>
<dbReference type="EMBL" id="FXBN01000001">
    <property type="protein sequence ID" value="SMH34364.1"/>
    <property type="molecule type" value="Genomic_DNA"/>
</dbReference>
<dbReference type="Proteomes" id="UP000185713">
    <property type="component" value="Unassembled WGS sequence"/>
</dbReference>
<dbReference type="Proteomes" id="UP000278252">
    <property type="component" value="Unassembled WGS sequence"/>
</dbReference>
<organism evidence="1 4">
    <name type="scientific">Methanohalophilus portucalensis FDF-1</name>
    <dbReference type="NCBI Taxonomy" id="523843"/>
    <lineage>
        <taxon>Archaea</taxon>
        <taxon>Methanobacteriati</taxon>
        <taxon>Methanobacteriota</taxon>
        <taxon>Stenosarchaea group</taxon>
        <taxon>Methanomicrobia</taxon>
        <taxon>Methanosarcinales</taxon>
        <taxon>Methanosarcinaceae</taxon>
        <taxon>Methanohalophilus</taxon>
    </lineage>
</organism>
<gene>
    <name evidence="2" type="ORF">EFE41_02425</name>
    <name evidence="1" type="ORF">MPF_0499</name>
    <name evidence="3" type="ORF">SAMN06264941_0839</name>
</gene>
<accession>A0A1L9C5F2</accession>
<keyword evidence="5" id="KW-1185">Reference proteome</keyword>
<evidence type="ECO:0000313" key="3">
    <source>
        <dbReference type="EMBL" id="SMH34364.1"/>
    </source>
</evidence>
<evidence type="ECO:0000313" key="5">
    <source>
        <dbReference type="Proteomes" id="UP000193969"/>
    </source>
</evidence>
<reference evidence="2 6" key="4">
    <citation type="submission" date="2018-10" db="EMBL/GenBank/DDBJ databases">
        <title>Cultivation of a novel Methanohalophilus strain from Kebrit Deep of the Red Sea and a genomic comparison of members of the genus Methanohalophilus.</title>
        <authorList>
            <person name="Guan Y."/>
            <person name="Ngugi D.K."/>
            <person name="Stingl U."/>
        </authorList>
    </citation>
    <scope>NUCLEOTIDE SEQUENCE [LARGE SCALE GENOMIC DNA]</scope>
    <source>
        <strain evidence="2 6">DSM 7471</strain>
    </source>
</reference>
<evidence type="ECO:0000313" key="1">
    <source>
        <dbReference type="EMBL" id="OJH49711.1"/>
    </source>
</evidence>
<reference evidence="1 4" key="1">
    <citation type="submission" date="2014-12" db="EMBL/GenBank/DDBJ databases">
        <title>The genome sequence of Methanohalophilus portucalensis strain FDF1.</title>
        <authorList>
            <person name="Lai M.-C."/>
            <person name="Lai S.-J."/>
        </authorList>
    </citation>
    <scope>NUCLEOTIDE SEQUENCE [LARGE SCALE GENOMIC DNA]</scope>
    <source>
        <strain evidence="1 4">FDF-1</strain>
    </source>
</reference>
<dbReference type="OrthoDB" id="136205at2157"/>
<dbReference type="EMBL" id="RJJH01000001">
    <property type="protein sequence ID" value="RNI13453.1"/>
    <property type="molecule type" value="Genomic_DNA"/>
</dbReference>
<dbReference type="AlphaFoldDB" id="A0A1L9C5F2"/>
<dbReference type="STRING" id="523843.SAMN06264941_0839"/>
<evidence type="ECO:0000313" key="4">
    <source>
        <dbReference type="Proteomes" id="UP000185713"/>
    </source>
</evidence>
<dbReference type="RefSeq" id="WP_072358730.1">
    <property type="nucleotide sequence ID" value="NZ_FXBN01000001.1"/>
</dbReference>
<proteinExistence type="predicted"/>
<evidence type="ECO:0000313" key="6">
    <source>
        <dbReference type="Proteomes" id="UP000278252"/>
    </source>
</evidence>
<protein>
    <submittedName>
        <fullName evidence="1">Uncharacterized protein</fullName>
    </submittedName>
</protein>
<evidence type="ECO:0000313" key="2">
    <source>
        <dbReference type="EMBL" id="RNI13453.1"/>
    </source>
</evidence>
<reference evidence="5" key="2">
    <citation type="submission" date="2017-04" db="EMBL/GenBank/DDBJ databases">
        <authorList>
            <person name="Varghese N."/>
            <person name="Submissions S."/>
        </authorList>
    </citation>
    <scope>NUCLEOTIDE SEQUENCE [LARGE SCALE GENOMIC DNA]</scope>
    <source>
        <strain evidence="5">FDF-1</strain>
    </source>
</reference>